<evidence type="ECO:0000313" key="5">
    <source>
        <dbReference type="Proteomes" id="UP000786875"/>
    </source>
</evidence>
<dbReference type="Pfam" id="PF11924">
    <property type="entry name" value="IAT_beta"/>
    <property type="match status" value="1"/>
</dbReference>
<keyword evidence="5" id="KW-1185">Reference proteome</keyword>
<sequence>MFDTKWHPVPLTKVIMVLYPFLFVSRASGNMLNSTDPITPESSYASSLPDLGSSSSSDNVIDQQLTDMATSLGKSFQNSGENTRSGRSASEWAFNHLRDRLTEKVDSTGEHLLSPYGQANLSVSIDREGKFTGSMGSLLTPLSDNGHRLTFSQLSLNQSSLGTVGSAGLGQRLSSDRWLFGYNAFLDQLFTNNQQRASLGTELWSHYLRLSANYYTPLSGWKKNSVSQAQRMARGYDITSQGYLPFYQQLGVTLSWQQYLGQGIDLFNDGNNYTNPRSMSVGVTYTPIPLVTVSLSHKEGTGGESQDVFGLNVNYHFGQSLSQQLSPYAVAEARSLFGSRYDLVTRNTLPVMSYRKRQPFSVYLATPPWQLNSGDSTTLVVQVTPDKSIKRVSWQGDTRELSLTPPANSQQLTGWTIILPAWDTTPGAKNEYHLAVEVDNGKQQVTSNTITLKPEPPNPQTDYFNNGDADLSGQN</sequence>
<evidence type="ECO:0000256" key="1">
    <source>
        <dbReference type="ARBA" id="ARBA00010116"/>
    </source>
</evidence>
<dbReference type="Gene3D" id="2.40.160.160">
    <property type="entry name" value="Inverse autotransporter, beta-domain"/>
    <property type="match status" value="1"/>
</dbReference>
<dbReference type="InterPro" id="IPR051715">
    <property type="entry name" value="Intimin-Invasin_domain"/>
</dbReference>
<comment type="caution">
    <text evidence="4">The sequence shown here is derived from an EMBL/GenBank/DDBJ whole genome shotgun (WGS) entry which is preliminary data.</text>
</comment>
<evidence type="ECO:0000259" key="3">
    <source>
        <dbReference type="Pfam" id="PF11924"/>
    </source>
</evidence>
<dbReference type="InterPro" id="IPR038177">
    <property type="entry name" value="IAT_beta_sf"/>
</dbReference>
<feature type="domain" description="Inverse autotransporter beta-domain" evidence="3">
    <location>
        <begin position="81"/>
        <end position="347"/>
    </location>
</feature>
<evidence type="ECO:0000313" key="4">
    <source>
        <dbReference type="EMBL" id="MBT0726536.1"/>
    </source>
</evidence>
<dbReference type="NCBIfam" id="NF007556">
    <property type="entry name" value="PRK10177.1"/>
    <property type="match status" value="1"/>
</dbReference>
<protein>
    <submittedName>
        <fullName evidence="4">YchO/YchP family invasin</fullName>
    </submittedName>
</protein>
<organism evidence="4 5">
    <name type="scientific">Rosenbergiella australiborealis</name>
    <dbReference type="NCBI Taxonomy" id="1544696"/>
    <lineage>
        <taxon>Bacteria</taxon>
        <taxon>Pseudomonadati</taxon>
        <taxon>Pseudomonadota</taxon>
        <taxon>Gammaproteobacteria</taxon>
        <taxon>Enterobacterales</taxon>
        <taxon>Erwiniaceae</taxon>
        <taxon>Rosenbergiella</taxon>
    </lineage>
</organism>
<accession>A0ABS5T2K2</accession>
<evidence type="ECO:0000256" key="2">
    <source>
        <dbReference type="SAM" id="MobiDB-lite"/>
    </source>
</evidence>
<proteinExistence type="inferred from homology"/>
<dbReference type="InterPro" id="IPR024519">
    <property type="entry name" value="IAT_beta"/>
</dbReference>
<dbReference type="PANTHER" id="PTHR39576:SF1">
    <property type="entry name" value="INVASIN"/>
    <property type="match status" value="1"/>
</dbReference>
<dbReference type="RefSeq" id="WP_214212350.1">
    <property type="nucleotide sequence ID" value="NZ_JABBFO010000002.1"/>
</dbReference>
<dbReference type="PANTHER" id="PTHR39576">
    <property type="entry name" value="ATTACHING AND EFFACING PROTEIN HOMOLOG-RELATED-RELATED"/>
    <property type="match status" value="1"/>
</dbReference>
<dbReference type="EMBL" id="JABBFO010000002">
    <property type="protein sequence ID" value="MBT0726536.1"/>
    <property type="molecule type" value="Genomic_DNA"/>
</dbReference>
<name>A0ABS5T2K2_9GAMM</name>
<gene>
    <name evidence="4" type="ORF">HGT73_03925</name>
</gene>
<feature type="region of interest" description="Disordered" evidence="2">
    <location>
        <begin position="450"/>
        <end position="475"/>
    </location>
</feature>
<reference evidence="4 5" key="1">
    <citation type="submission" date="2020-04" db="EMBL/GenBank/DDBJ databases">
        <title>Genome sequencing of Rosenbergiella species.</title>
        <authorList>
            <person name="Alvarez-Perez S."/>
            <person name="Lievens B."/>
        </authorList>
    </citation>
    <scope>NUCLEOTIDE SEQUENCE [LARGE SCALE GENOMIC DNA]</scope>
    <source>
        <strain evidence="4 5">CdVSA20.1</strain>
    </source>
</reference>
<dbReference type="Proteomes" id="UP000786875">
    <property type="component" value="Unassembled WGS sequence"/>
</dbReference>
<comment type="similarity">
    <text evidence="1">Belongs to the intimin/invasin family.</text>
</comment>